<gene>
    <name evidence="1" type="primary">ORF125516</name>
</gene>
<dbReference type="InterPro" id="IPR036397">
    <property type="entry name" value="RNaseH_sf"/>
</dbReference>
<protein>
    <submittedName>
        <fullName evidence="1">Uncharacterized protein</fullName>
    </submittedName>
</protein>
<dbReference type="EMBL" id="HACG01034471">
    <property type="protein sequence ID" value="CEK81336.1"/>
    <property type="molecule type" value="Transcribed_RNA"/>
</dbReference>
<accession>A0A0B7AMW1</accession>
<proteinExistence type="predicted"/>
<dbReference type="SUPFAM" id="SSF53098">
    <property type="entry name" value="Ribonuclease H-like"/>
    <property type="match status" value="1"/>
</dbReference>
<organism evidence="1">
    <name type="scientific">Arion vulgaris</name>
    <dbReference type="NCBI Taxonomy" id="1028688"/>
    <lineage>
        <taxon>Eukaryota</taxon>
        <taxon>Metazoa</taxon>
        <taxon>Spiralia</taxon>
        <taxon>Lophotrochozoa</taxon>
        <taxon>Mollusca</taxon>
        <taxon>Gastropoda</taxon>
        <taxon>Heterobranchia</taxon>
        <taxon>Euthyneura</taxon>
        <taxon>Panpulmonata</taxon>
        <taxon>Eupulmonata</taxon>
        <taxon>Stylommatophora</taxon>
        <taxon>Helicina</taxon>
        <taxon>Arionoidea</taxon>
        <taxon>Arionidae</taxon>
        <taxon>Arion</taxon>
    </lineage>
</organism>
<dbReference type="GO" id="GO:0003676">
    <property type="term" value="F:nucleic acid binding"/>
    <property type="evidence" value="ECO:0007669"/>
    <property type="project" value="InterPro"/>
</dbReference>
<dbReference type="AlphaFoldDB" id="A0A0B7AMW1"/>
<sequence length="59" mass="6403">METLVQTGIKEITFIIVHAHARVSGNEQADRLAGIATISEEVAMDQNDMLNASNHSVQP</sequence>
<evidence type="ECO:0000313" key="1">
    <source>
        <dbReference type="EMBL" id="CEK81336.1"/>
    </source>
</evidence>
<reference evidence="1" key="1">
    <citation type="submission" date="2014-12" db="EMBL/GenBank/DDBJ databases">
        <title>Insight into the proteome of Arion vulgaris.</title>
        <authorList>
            <person name="Aradska J."/>
            <person name="Bulat T."/>
            <person name="Smidak R."/>
            <person name="Sarate P."/>
            <person name="Gangsoo J."/>
            <person name="Sialana F."/>
            <person name="Bilban M."/>
            <person name="Lubec G."/>
        </authorList>
    </citation>
    <scope>NUCLEOTIDE SEQUENCE</scope>
    <source>
        <tissue evidence="1">Skin</tissue>
    </source>
</reference>
<dbReference type="InterPro" id="IPR012337">
    <property type="entry name" value="RNaseH-like_sf"/>
</dbReference>
<dbReference type="Gene3D" id="3.30.420.10">
    <property type="entry name" value="Ribonuclease H-like superfamily/Ribonuclease H"/>
    <property type="match status" value="1"/>
</dbReference>
<name>A0A0B7AMW1_9EUPU</name>